<proteinExistence type="predicted"/>
<sequence>MKLTANQQANLVTAANGGVDSIDATIQKLRQECPTAFHTNQSLLTRVFFHRPAGETPYRSFVRNSVQR</sequence>
<protein>
    <submittedName>
        <fullName evidence="1">Uncharacterized protein</fullName>
    </submittedName>
</protein>
<dbReference type="Proteomes" id="UP000598032">
    <property type="component" value="Unassembled WGS sequence"/>
</dbReference>
<name>A0ABN7HQY2_9BURK</name>
<accession>A0ABN7HQY2</accession>
<dbReference type="EMBL" id="CAJHCP010000005">
    <property type="protein sequence ID" value="CAD6531981.1"/>
    <property type="molecule type" value="Genomic_DNA"/>
</dbReference>
<reference evidence="1 2" key="1">
    <citation type="submission" date="2020-10" db="EMBL/GenBank/DDBJ databases">
        <authorList>
            <person name="Peeters C."/>
        </authorList>
    </citation>
    <scope>NUCLEOTIDE SEQUENCE [LARGE SCALE GENOMIC DNA]</scope>
    <source>
        <strain evidence="1 2">LMG 28140</strain>
    </source>
</reference>
<gene>
    <name evidence="1" type="ORF">LMG28140_02567</name>
</gene>
<evidence type="ECO:0000313" key="2">
    <source>
        <dbReference type="Proteomes" id="UP000598032"/>
    </source>
</evidence>
<comment type="caution">
    <text evidence="1">The sequence shown here is derived from an EMBL/GenBank/DDBJ whole genome shotgun (WGS) entry which is preliminary data.</text>
</comment>
<keyword evidence="2" id="KW-1185">Reference proteome</keyword>
<organism evidence="1 2">
    <name type="scientific">Paraburkholderia metrosideri</name>
    <dbReference type="NCBI Taxonomy" id="580937"/>
    <lineage>
        <taxon>Bacteria</taxon>
        <taxon>Pseudomonadati</taxon>
        <taxon>Pseudomonadota</taxon>
        <taxon>Betaproteobacteria</taxon>
        <taxon>Burkholderiales</taxon>
        <taxon>Burkholderiaceae</taxon>
        <taxon>Paraburkholderia</taxon>
    </lineage>
</organism>
<evidence type="ECO:0000313" key="1">
    <source>
        <dbReference type="EMBL" id="CAD6531981.1"/>
    </source>
</evidence>